<feature type="transmembrane region" description="Helical" evidence="9">
    <location>
        <begin position="20"/>
        <end position="39"/>
    </location>
</feature>
<keyword evidence="5 9" id="KW-0812">Transmembrane</keyword>
<evidence type="ECO:0000259" key="10">
    <source>
        <dbReference type="Pfam" id="PF04290"/>
    </source>
</evidence>
<evidence type="ECO:0000256" key="2">
    <source>
        <dbReference type="ARBA" id="ARBA00022448"/>
    </source>
</evidence>
<keyword evidence="6 9" id="KW-1133">Transmembrane helix</keyword>
<feature type="transmembrane region" description="Helical" evidence="9">
    <location>
        <begin position="139"/>
        <end position="159"/>
    </location>
</feature>
<keyword evidence="4 9" id="KW-0997">Cell inner membrane</keyword>
<dbReference type="EMBL" id="CXWC01000010">
    <property type="protein sequence ID" value="CTQ70624.1"/>
    <property type="molecule type" value="Genomic_DNA"/>
</dbReference>
<dbReference type="Proteomes" id="UP000049983">
    <property type="component" value="Unassembled WGS sequence"/>
</dbReference>
<dbReference type="InterPro" id="IPR007387">
    <property type="entry name" value="TRAP_DctQ"/>
</dbReference>
<evidence type="ECO:0000256" key="1">
    <source>
        <dbReference type="ARBA" id="ARBA00004429"/>
    </source>
</evidence>
<dbReference type="GO" id="GO:0005886">
    <property type="term" value="C:plasma membrane"/>
    <property type="evidence" value="ECO:0007669"/>
    <property type="project" value="UniProtKB-SubCell"/>
</dbReference>
<feature type="transmembrane region" description="Helical" evidence="9">
    <location>
        <begin position="59"/>
        <end position="77"/>
    </location>
</feature>
<dbReference type="GeneID" id="97669978"/>
<dbReference type="Pfam" id="PF04290">
    <property type="entry name" value="DctQ"/>
    <property type="match status" value="1"/>
</dbReference>
<dbReference type="PANTHER" id="PTHR35011:SF10">
    <property type="entry name" value="TRAP TRANSPORTER SMALL PERMEASE PROTEIN"/>
    <property type="match status" value="1"/>
</dbReference>
<evidence type="ECO:0000313" key="11">
    <source>
        <dbReference type="EMBL" id="CTQ70624.1"/>
    </source>
</evidence>
<feature type="transmembrane region" description="Helical" evidence="9">
    <location>
        <begin position="98"/>
        <end position="119"/>
    </location>
</feature>
<evidence type="ECO:0000256" key="7">
    <source>
        <dbReference type="ARBA" id="ARBA00023136"/>
    </source>
</evidence>
<dbReference type="OrthoDB" id="2877624at2"/>
<evidence type="ECO:0000256" key="4">
    <source>
        <dbReference type="ARBA" id="ARBA00022519"/>
    </source>
</evidence>
<gene>
    <name evidence="11" type="ORF">LA5096_02604</name>
</gene>
<evidence type="ECO:0000256" key="5">
    <source>
        <dbReference type="ARBA" id="ARBA00022692"/>
    </source>
</evidence>
<comment type="function">
    <text evidence="9">Part of the tripartite ATP-independent periplasmic (TRAP) transport system.</text>
</comment>
<evidence type="ECO:0000313" key="12">
    <source>
        <dbReference type="Proteomes" id="UP000049983"/>
    </source>
</evidence>
<evidence type="ECO:0000256" key="3">
    <source>
        <dbReference type="ARBA" id="ARBA00022475"/>
    </source>
</evidence>
<dbReference type="GO" id="GO:0015740">
    <property type="term" value="P:C4-dicarboxylate transport"/>
    <property type="evidence" value="ECO:0007669"/>
    <property type="project" value="TreeGrafter"/>
</dbReference>
<evidence type="ECO:0000256" key="9">
    <source>
        <dbReference type="RuleBase" id="RU369079"/>
    </source>
</evidence>
<dbReference type="PANTHER" id="PTHR35011">
    <property type="entry name" value="2,3-DIKETO-L-GULONATE TRAP TRANSPORTER SMALL PERMEASE PROTEIN YIAM"/>
    <property type="match status" value="1"/>
</dbReference>
<comment type="subunit">
    <text evidence="9">The complex comprises the extracytoplasmic solute receptor protein and the two transmembrane proteins.</text>
</comment>
<dbReference type="STRING" id="311410.LA5095_01349"/>
<comment type="similarity">
    <text evidence="8 9">Belongs to the TRAP transporter small permease family.</text>
</comment>
<organism evidence="11 12">
    <name type="scientific">Roseibium album</name>
    <dbReference type="NCBI Taxonomy" id="311410"/>
    <lineage>
        <taxon>Bacteria</taxon>
        <taxon>Pseudomonadati</taxon>
        <taxon>Pseudomonadota</taxon>
        <taxon>Alphaproteobacteria</taxon>
        <taxon>Hyphomicrobiales</taxon>
        <taxon>Stappiaceae</taxon>
        <taxon>Roseibium</taxon>
    </lineage>
</organism>
<dbReference type="RefSeq" id="WP_055113292.1">
    <property type="nucleotide sequence ID" value="NZ_CXWA01000001.1"/>
</dbReference>
<sequence>MGSPSPEETGPRPAGWFKRLEILLVVSGAAIIFALMGLSVSDALLRSFFNKPIFGANDYAQILLSFAIAISFPLCVLSGRLIAIDTLLRRFPAPVQSLLDWSTTILGIAMLAYLAWRSFFNALEAATFGETTLLLQLPFAPSYYAVAIGCGLSALVLLLERITK</sequence>
<keyword evidence="12" id="KW-1185">Reference proteome</keyword>
<keyword evidence="7 9" id="KW-0472">Membrane</keyword>
<dbReference type="GO" id="GO:0022857">
    <property type="term" value="F:transmembrane transporter activity"/>
    <property type="evidence" value="ECO:0007669"/>
    <property type="project" value="UniProtKB-UniRule"/>
</dbReference>
<keyword evidence="2 9" id="KW-0813">Transport</keyword>
<dbReference type="AlphaFoldDB" id="A0A0M7AAH5"/>
<comment type="subcellular location">
    <subcellularLocation>
        <location evidence="1 9">Cell inner membrane</location>
        <topology evidence="1 9">Multi-pass membrane protein</topology>
    </subcellularLocation>
</comment>
<protein>
    <recommendedName>
        <fullName evidence="9">TRAP transporter small permease protein</fullName>
    </recommendedName>
</protein>
<name>A0A0M7AAH5_9HYPH</name>
<feature type="domain" description="Tripartite ATP-independent periplasmic transporters DctQ component" evidence="10">
    <location>
        <begin position="36"/>
        <end position="160"/>
    </location>
</feature>
<evidence type="ECO:0000256" key="8">
    <source>
        <dbReference type="ARBA" id="ARBA00038436"/>
    </source>
</evidence>
<evidence type="ECO:0000256" key="6">
    <source>
        <dbReference type="ARBA" id="ARBA00022989"/>
    </source>
</evidence>
<accession>A0A0M7AAH5</accession>
<keyword evidence="3" id="KW-1003">Cell membrane</keyword>
<dbReference type="InterPro" id="IPR055348">
    <property type="entry name" value="DctQ"/>
</dbReference>
<proteinExistence type="inferred from homology"/>
<reference evidence="12" key="1">
    <citation type="submission" date="2015-07" db="EMBL/GenBank/DDBJ databases">
        <authorList>
            <person name="Rodrigo-Torres Lidia"/>
            <person name="Arahal R.David."/>
        </authorList>
    </citation>
    <scope>NUCLEOTIDE SEQUENCE [LARGE SCALE GENOMIC DNA]</scope>
    <source>
        <strain evidence="12">CECT 5096</strain>
    </source>
</reference>